<reference evidence="5 6" key="1">
    <citation type="submission" date="2023-07" db="EMBL/GenBank/DDBJ databases">
        <title>Sequencing the genomes of 1000 actinobacteria strains.</title>
        <authorList>
            <person name="Klenk H.-P."/>
        </authorList>
    </citation>
    <scope>NUCLEOTIDE SEQUENCE [LARGE SCALE GENOMIC DNA]</scope>
    <source>
        <strain evidence="5 6">DSM 44388</strain>
    </source>
</reference>
<accession>A0ABT9PDP9</accession>
<dbReference type="PANTHER" id="PTHR38011:SF7">
    <property type="entry name" value="2,5-DIAMINO-6-RIBOSYLAMINO-4(3H)-PYRIMIDINONE 5'-PHOSPHATE REDUCTASE"/>
    <property type="match status" value="1"/>
</dbReference>
<evidence type="ECO:0000313" key="6">
    <source>
        <dbReference type="Proteomes" id="UP001235712"/>
    </source>
</evidence>
<dbReference type="Proteomes" id="UP001235712">
    <property type="component" value="Unassembled WGS sequence"/>
</dbReference>
<proteinExistence type="predicted"/>
<sequence length="246" mass="26254">MTRIPTQTHGEGRASAPRRPFVLLSCAVSIDGYIDDTTPQRLLLSNDADFERVDAERAACDAILVGSSTIRHDNPRLQVRSEAARRERQDRGLPPTPLRVTVTGSGDLDAGARFFDPVDGAGPVVYASTPARHRAQERVGHVATVVDAGDPLDLHLMLADLTGRGVRRLMVEGGSAMHTQFLGAGLADELQLVVAPVFVGDSGAPRFVGDGEFPFTSGHRAQLAAATPIGDVVLLRYTLSDRTSPV</sequence>
<comment type="pathway">
    <text evidence="1">Cofactor biosynthesis; riboflavin biosynthesis.</text>
</comment>
<gene>
    <name evidence="5" type="ORF">J2S57_006268</name>
</gene>
<dbReference type="InterPro" id="IPR024072">
    <property type="entry name" value="DHFR-like_dom_sf"/>
</dbReference>
<feature type="domain" description="Bacterial bifunctional deaminase-reductase C-terminal" evidence="4">
    <location>
        <begin position="20"/>
        <end position="233"/>
    </location>
</feature>
<evidence type="ECO:0000259" key="4">
    <source>
        <dbReference type="Pfam" id="PF01872"/>
    </source>
</evidence>
<dbReference type="InterPro" id="IPR002734">
    <property type="entry name" value="RibDG_C"/>
</dbReference>
<keyword evidence="6" id="KW-1185">Reference proteome</keyword>
<organism evidence="5 6">
    <name type="scientific">Kineosporia succinea</name>
    <dbReference type="NCBI Taxonomy" id="84632"/>
    <lineage>
        <taxon>Bacteria</taxon>
        <taxon>Bacillati</taxon>
        <taxon>Actinomycetota</taxon>
        <taxon>Actinomycetes</taxon>
        <taxon>Kineosporiales</taxon>
        <taxon>Kineosporiaceae</taxon>
        <taxon>Kineosporia</taxon>
    </lineage>
</organism>
<dbReference type="EC" id="1.1.1.193" evidence="5"/>
<evidence type="ECO:0000256" key="2">
    <source>
        <dbReference type="ARBA" id="ARBA00022857"/>
    </source>
</evidence>
<dbReference type="Gene3D" id="3.40.430.10">
    <property type="entry name" value="Dihydrofolate Reductase, subunit A"/>
    <property type="match status" value="1"/>
</dbReference>
<dbReference type="GO" id="GO:0008703">
    <property type="term" value="F:5-amino-6-(5-phosphoribosylamino)uracil reductase activity"/>
    <property type="evidence" value="ECO:0007669"/>
    <property type="project" value="UniProtKB-EC"/>
</dbReference>
<dbReference type="SUPFAM" id="SSF53597">
    <property type="entry name" value="Dihydrofolate reductase-like"/>
    <property type="match status" value="1"/>
</dbReference>
<dbReference type="RefSeq" id="WP_307249587.1">
    <property type="nucleotide sequence ID" value="NZ_JAUSQZ010000001.1"/>
</dbReference>
<dbReference type="PANTHER" id="PTHR38011">
    <property type="entry name" value="DIHYDROFOLATE REDUCTASE FAMILY PROTEIN (AFU_ORTHOLOGUE AFUA_8G06820)"/>
    <property type="match status" value="1"/>
</dbReference>
<keyword evidence="3 5" id="KW-0560">Oxidoreductase</keyword>
<name>A0ABT9PDP9_9ACTN</name>
<evidence type="ECO:0000256" key="1">
    <source>
        <dbReference type="ARBA" id="ARBA00005104"/>
    </source>
</evidence>
<dbReference type="InterPro" id="IPR050765">
    <property type="entry name" value="Riboflavin_Biosynth_HTPR"/>
</dbReference>
<comment type="caution">
    <text evidence="5">The sequence shown here is derived from an EMBL/GenBank/DDBJ whole genome shotgun (WGS) entry which is preliminary data.</text>
</comment>
<protein>
    <submittedName>
        <fullName evidence="5">5-amino-6-(5-phosphoribosylamino)uracil reductase</fullName>
        <ecNumber evidence="5">1.1.1.193</ecNumber>
    </submittedName>
</protein>
<dbReference type="EMBL" id="JAUSQZ010000001">
    <property type="protein sequence ID" value="MDP9830519.1"/>
    <property type="molecule type" value="Genomic_DNA"/>
</dbReference>
<evidence type="ECO:0000256" key="3">
    <source>
        <dbReference type="ARBA" id="ARBA00023002"/>
    </source>
</evidence>
<dbReference type="Pfam" id="PF01872">
    <property type="entry name" value="RibD_C"/>
    <property type="match status" value="1"/>
</dbReference>
<evidence type="ECO:0000313" key="5">
    <source>
        <dbReference type="EMBL" id="MDP9830519.1"/>
    </source>
</evidence>
<keyword evidence="2" id="KW-0521">NADP</keyword>